<dbReference type="GeneID" id="34456364"/>
<feature type="transmembrane region" description="Helical" evidence="1">
    <location>
        <begin position="6"/>
        <end position="25"/>
    </location>
</feature>
<evidence type="ECO:0000256" key="1">
    <source>
        <dbReference type="SAM" id="Phobius"/>
    </source>
</evidence>
<organism evidence="2 3">
    <name type="scientific">Aspergillus glaucus CBS 516.65</name>
    <dbReference type="NCBI Taxonomy" id="1160497"/>
    <lineage>
        <taxon>Eukaryota</taxon>
        <taxon>Fungi</taxon>
        <taxon>Dikarya</taxon>
        <taxon>Ascomycota</taxon>
        <taxon>Pezizomycotina</taxon>
        <taxon>Eurotiomycetes</taxon>
        <taxon>Eurotiomycetidae</taxon>
        <taxon>Eurotiales</taxon>
        <taxon>Aspergillaceae</taxon>
        <taxon>Aspergillus</taxon>
        <taxon>Aspergillus subgen. Aspergillus</taxon>
    </lineage>
</organism>
<dbReference type="Proteomes" id="UP000184300">
    <property type="component" value="Unassembled WGS sequence"/>
</dbReference>
<dbReference type="RefSeq" id="XP_022395302.1">
    <property type="nucleotide sequence ID" value="XM_022540103.1"/>
</dbReference>
<dbReference type="EMBL" id="KV878931">
    <property type="protein sequence ID" value="OJJ78604.1"/>
    <property type="molecule type" value="Genomic_DNA"/>
</dbReference>
<reference evidence="3" key="1">
    <citation type="journal article" date="2017" name="Genome Biol.">
        <title>Comparative genomics reveals high biological diversity and specific adaptations in the industrially and medically important fungal genus Aspergillus.</title>
        <authorList>
            <person name="de Vries R.P."/>
            <person name="Riley R."/>
            <person name="Wiebenga A."/>
            <person name="Aguilar-Osorio G."/>
            <person name="Amillis S."/>
            <person name="Uchima C.A."/>
            <person name="Anderluh G."/>
            <person name="Asadollahi M."/>
            <person name="Askin M."/>
            <person name="Barry K."/>
            <person name="Battaglia E."/>
            <person name="Bayram O."/>
            <person name="Benocci T."/>
            <person name="Braus-Stromeyer S.A."/>
            <person name="Caldana C."/>
            <person name="Canovas D."/>
            <person name="Cerqueira G.C."/>
            <person name="Chen F."/>
            <person name="Chen W."/>
            <person name="Choi C."/>
            <person name="Clum A."/>
            <person name="Dos Santos R.A."/>
            <person name="Damasio A.R."/>
            <person name="Diallinas G."/>
            <person name="Emri T."/>
            <person name="Fekete E."/>
            <person name="Flipphi M."/>
            <person name="Freyberg S."/>
            <person name="Gallo A."/>
            <person name="Gournas C."/>
            <person name="Habgood R."/>
            <person name="Hainaut M."/>
            <person name="Harispe M.L."/>
            <person name="Henrissat B."/>
            <person name="Hilden K.S."/>
            <person name="Hope R."/>
            <person name="Hossain A."/>
            <person name="Karabika E."/>
            <person name="Karaffa L."/>
            <person name="Karanyi Z."/>
            <person name="Krasevec N."/>
            <person name="Kuo A."/>
            <person name="Kusch H."/>
            <person name="LaButti K."/>
            <person name="Lagendijk E.L."/>
            <person name="Lapidus A."/>
            <person name="Levasseur A."/>
            <person name="Lindquist E."/>
            <person name="Lipzen A."/>
            <person name="Logrieco A.F."/>
            <person name="MacCabe A."/>
            <person name="Maekelae M.R."/>
            <person name="Malavazi I."/>
            <person name="Melin P."/>
            <person name="Meyer V."/>
            <person name="Mielnichuk N."/>
            <person name="Miskei M."/>
            <person name="Molnar A.P."/>
            <person name="Mule G."/>
            <person name="Ngan C.Y."/>
            <person name="Orejas M."/>
            <person name="Orosz E."/>
            <person name="Ouedraogo J.P."/>
            <person name="Overkamp K.M."/>
            <person name="Park H.-S."/>
            <person name="Perrone G."/>
            <person name="Piumi F."/>
            <person name="Punt P.J."/>
            <person name="Ram A.F."/>
            <person name="Ramon A."/>
            <person name="Rauscher S."/>
            <person name="Record E."/>
            <person name="Riano-Pachon D.M."/>
            <person name="Robert V."/>
            <person name="Roehrig J."/>
            <person name="Ruller R."/>
            <person name="Salamov A."/>
            <person name="Salih N.S."/>
            <person name="Samson R.A."/>
            <person name="Sandor E."/>
            <person name="Sanguinetti M."/>
            <person name="Schuetze T."/>
            <person name="Sepcic K."/>
            <person name="Shelest E."/>
            <person name="Sherlock G."/>
            <person name="Sophianopoulou V."/>
            <person name="Squina F.M."/>
            <person name="Sun H."/>
            <person name="Susca A."/>
            <person name="Todd R.B."/>
            <person name="Tsang A."/>
            <person name="Unkles S.E."/>
            <person name="van de Wiele N."/>
            <person name="van Rossen-Uffink D."/>
            <person name="Oliveira J.V."/>
            <person name="Vesth T.C."/>
            <person name="Visser J."/>
            <person name="Yu J.-H."/>
            <person name="Zhou M."/>
            <person name="Andersen M.R."/>
            <person name="Archer D.B."/>
            <person name="Baker S.E."/>
            <person name="Benoit I."/>
            <person name="Brakhage A.A."/>
            <person name="Braus G.H."/>
            <person name="Fischer R."/>
            <person name="Frisvad J.C."/>
            <person name="Goldman G.H."/>
            <person name="Houbraken J."/>
            <person name="Oakley B."/>
            <person name="Pocsi I."/>
            <person name="Scazzocchio C."/>
            <person name="Seiboth B."/>
            <person name="vanKuyk P.A."/>
            <person name="Wortman J."/>
            <person name="Dyer P.S."/>
            <person name="Grigoriev I.V."/>
        </authorList>
    </citation>
    <scope>NUCLEOTIDE SEQUENCE [LARGE SCALE GENOMIC DNA]</scope>
    <source>
        <strain evidence="3">CBS 516.65</strain>
    </source>
</reference>
<evidence type="ECO:0000313" key="3">
    <source>
        <dbReference type="Proteomes" id="UP000184300"/>
    </source>
</evidence>
<keyword evidence="1" id="KW-0812">Transmembrane</keyword>
<dbReference type="AlphaFoldDB" id="A0A1L9V3T9"/>
<proteinExistence type="predicted"/>
<keyword evidence="1" id="KW-1133">Transmembrane helix</keyword>
<protein>
    <submittedName>
        <fullName evidence="2">Uncharacterized protein</fullName>
    </submittedName>
</protein>
<sequence length="136" mass="15042">MKWNLAMWSAALHSFFLGMGLLYSFRLLPSPARIFAWILPTPTPCSPLAHFERHSVHNSIHHGCTRHDLNHSVHSPSSVKLSICCNSPLFPTSLPSCSVSSLGSSSSGIREKSISAGRFSSAMMMVICQVYTQQFY</sequence>
<gene>
    <name evidence="2" type="ORF">ASPGLDRAFT_1199266</name>
</gene>
<keyword evidence="3" id="KW-1185">Reference proteome</keyword>
<evidence type="ECO:0000313" key="2">
    <source>
        <dbReference type="EMBL" id="OJJ78604.1"/>
    </source>
</evidence>
<keyword evidence="1" id="KW-0472">Membrane</keyword>
<dbReference type="VEuPathDB" id="FungiDB:ASPGLDRAFT_1199266"/>
<name>A0A1L9V3T9_ASPGL</name>
<accession>A0A1L9V3T9</accession>